<name>A0ABS1IR78_9GAMM</name>
<evidence type="ECO:0008006" key="3">
    <source>
        <dbReference type="Google" id="ProtNLM"/>
    </source>
</evidence>
<evidence type="ECO:0000313" key="1">
    <source>
        <dbReference type="EMBL" id="MBK5144263.1"/>
    </source>
</evidence>
<dbReference type="EMBL" id="JADRCR010000005">
    <property type="protein sequence ID" value="MBK5144263.1"/>
    <property type="molecule type" value="Genomic_DNA"/>
</dbReference>
<dbReference type="RefSeq" id="WP_218466943.1">
    <property type="nucleotide sequence ID" value="NZ_JADRCR010000005.1"/>
</dbReference>
<comment type="caution">
    <text evidence="1">The sequence shown here is derived from an EMBL/GenBank/DDBJ whole genome shotgun (WGS) entry which is preliminary data.</text>
</comment>
<dbReference type="Proteomes" id="UP001296921">
    <property type="component" value="Unassembled WGS sequence"/>
</dbReference>
<protein>
    <recommendedName>
        <fullName evidence="3">Ribbon-helix-helix protein, CopG family</fullName>
    </recommendedName>
</protein>
<gene>
    <name evidence="1" type="ORF">I2494_11130</name>
</gene>
<keyword evidence="2" id="KW-1185">Reference proteome</keyword>
<sequence>MWNSLLSYAWRFLIVLSGVASICTRYLEVDENWLEWRLHTVSTPVFFYVNPAVSHSKRSLHPEMYWSDGLFSAIFVMHYFLRKCITFGDALINKKLIVKMMISASLNQHCTVNRQGGCVAGKNRIMVNFSSKRLKDVIAKIAAENHISQSKAIEKLVSFRLFEGNGDPVVDAFSKASKNVIEQQQQSDDEFHIALNTPYIKHSVRLYMADGHISESGLLKFTSDEFGKLNVSIIEKEIKRLINDHIEKIKPNEWVRVFGDENIIFSDLWLIFINEIIVEYKSVRLDSGGGVIYIDFRAKNIRCIPFTFNKHDLLGKRYCNAMEHLDFNSVEYRTFKSVATKGWNRNKHSHLLYIGLASDSVKGGFFIGVQYEENDKKFTKQSPMSPLSPPEEVLPNTFNARYSEINPELKINIYHIPGSFKIRNLTPTLESNINKG</sequence>
<reference evidence="1 2" key="1">
    <citation type="submission" date="2020-11" db="EMBL/GenBank/DDBJ databases">
        <title>Insectihabitans protaetiae gen. nov. sp. nov. and Insectihabitans allomyrinae sp. nov., isolated from larvae of Protaetia brevitarsis seulensis and Allomyrina dichotoma, respectively.</title>
        <authorList>
            <person name="Lee S.D."/>
            <person name="Byeon Y.-S."/>
            <person name="Kim S.-M."/>
            <person name="Yang H.L."/>
            <person name="Kim I.S."/>
        </authorList>
    </citation>
    <scope>NUCLEOTIDE SEQUENCE [LARGE SCALE GENOMIC DNA]</scope>
    <source>
        <strain evidence="1 2">BWR-B9</strain>
    </source>
</reference>
<accession>A0ABS1IR78</accession>
<evidence type="ECO:0000313" key="2">
    <source>
        <dbReference type="Proteomes" id="UP001296921"/>
    </source>
</evidence>
<proteinExistence type="predicted"/>
<organism evidence="1 2">
    <name type="scientific">Limnobaculum allomyrinae</name>
    <dbReference type="NCBI Taxonomy" id="2791986"/>
    <lineage>
        <taxon>Bacteria</taxon>
        <taxon>Pseudomonadati</taxon>
        <taxon>Pseudomonadota</taxon>
        <taxon>Gammaproteobacteria</taxon>
        <taxon>Enterobacterales</taxon>
        <taxon>Budviciaceae</taxon>
        <taxon>Limnobaculum</taxon>
    </lineage>
</organism>